<accession>A0A6P8WZH6</accession>
<evidence type="ECO:0000313" key="3">
    <source>
        <dbReference type="RefSeq" id="XP_034104877.1"/>
    </source>
</evidence>
<dbReference type="PANTHER" id="PTHR22667:SF0">
    <property type="entry name" value="AT01380P-RELATED"/>
    <property type="match status" value="1"/>
</dbReference>
<dbReference type="PROSITE" id="PS50097">
    <property type="entry name" value="BTB"/>
    <property type="match status" value="1"/>
</dbReference>
<dbReference type="SMART" id="SM00875">
    <property type="entry name" value="BACK"/>
    <property type="match status" value="1"/>
</dbReference>
<reference evidence="3 4" key="1">
    <citation type="submission" date="2025-04" db="UniProtKB">
        <authorList>
            <consortium name="RefSeq"/>
        </authorList>
    </citation>
    <scope>IDENTIFICATION</scope>
    <source>
        <strain evidence="3 4">15112-1751.03</strain>
        <tissue evidence="3 4">Whole Adult</tissue>
    </source>
</reference>
<dbReference type="RefSeq" id="XP_034104877.1">
    <property type="nucleotide sequence ID" value="XM_034248986.2"/>
</dbReference>
<gene>
    <name evidence="3 4" type="primary">LOC117568379</name>
</gene>
<feature type="domain" description="BTB" evidence="1">
    <location>
        <begin position="99"/>
        <end position="161"/>
    </location>
</feature>
<dbReference type="AlphaFoldDB" id="A0A6P8WZH6"/>
<proteinExistence type="predicted"/>
<dbReference type="Pfam" id="PF07707">
    <property type="entry name" value="BACK"/>
    <property type="match status" value="1"/>
</dbReference>
<dbReference type="Pfam" id="PF15881">
    <property type="entry name" value="DUF4734"/>
    <property type="match status" value="1"/>
</dbReference>
<dbReference type="InterPro" id="IPR011333">
    <property type="entry name" value="SKP1/BTB/POZ_sf"/>
</dbReference>
<evidence type="ECO:0000313" key="4">
    <source>
        <dbReference type="RefSeq" id="XP_034104878.1"/>
    </source>
</evidence>
<dbReference type="OrthoDB" id="6350321at2759"/>
<dbReference type="Gene3D" id="1.25.40.420">
    <property type="match status" value="1"/>
</dbReference>
<dbReference type="InterPro" id="IPR031750">
    <property type="entry name" value="DUF4734"/>
</dbReference>
<dbReference type="InterPro" id="IPR011705">
    <property type="entry name" value="BACK"/>
</dbReference>
<dbReference type="SUPFAM" id="SSF54695">
    <property type="entry name" value="POZ domain"/>
    <property type="match status" value="1"/>
</dbReference>
<dbReference type="Proteomes" id="UP000515160">
    <property type="component" value="Chromosome 3"/>
</dbReference>
<evidence type="ECO:0000313" key="2">
    <source>
        <dbReference type="Proteomes" id="UP000515160"/>
    </source>
</evidence>
<organism evidence="2 4">
    <name type="scientific">Drosophila albomicans</name>
    <name type="common">Fruit fly</name>
    <dbReference type="NCBI Taxonomy" id="7291"/>
    <lineage>
        <taxon>Eukaryota</taxon>
        <taxon>Metazoa</taxon>
        <taxon>Ecdysozoa</taxon>
        <taxon>Arthropoda</taxon>
        <taxon>Hexapoda</taxon>
        <taxon>Insecta</taxon>
        <taxon>Pterygota</taxon>
        <taxon>Neoptera</taxon>
        <taxon>Endopterygota</taxon>
        <taxon>Diptera</taxon>
        <taxon>Brachycera</taxon>
        <taxon>Muscomorpha</taxon>
        <taxon>Ephydroidea</taxon>
        <taxon>Drosophilidae</taxon>
        <taxon>Drosophila</taxon>
    </lineage>
</organism>
<dbReference type="GeneID" id="117568379"/>
<dbReference type="RefSeq" id="XP_034104878.1">
    <property type="nucleotide sequence ID" value="XM_034248987.2"/>
</dbReference>
<dbReference type="SMART" id="SM00225">
    <property type="entry name" value="BTB"/>
    <property type="match status" value="1"/>
</dbReference>
<dbReference type="PANTHER" id="PTHR22667">
    <property type="entry name" value="AT01380P-RELATED"/>
    <property type="match status" value="1"/>
</dbReference>
<name>A0A6P8WZH6_DROAB</name>
<dbReference type="Pfam" id="PF00651">
    <property type="entry name" value="BTB"/>
    <property type="match status" value="1"/>
</dbReference>
<dbReference type="InterPro" id="IPR000210">
    <property type="entry name" value="BTB/POZ_dom"/>
</dbReference>
<dbReference type="Gene3D" id="3.30.710.10">
    <property type="entry name" value="Potassium Channel Kv1.1, Chain A"/>
    <property type="match status" value="1"/>
</dbReference>
<protein>
    <submittedName>
        <fullName evidence="3 4">Ring canal kelch homolog isoform X1</fullName>
    </submittedName>
</protein>
<sequence>MKLKQSYADYLNNLWPQLEKTGSWDKSELRSCKKLGRNFRCIETGKFMRKCCNIECSVAKKCTRRCLEVKWKKQKESVTIKNSTTLESIVQLILKGIEPDTVVLVADRQYSCHAFVLTMNSAYFKKLIGHTSIDLRQTLVTTNAFDFIYGWMLLSAKEIPRRELLDILRSVYFLEIPSLIHACLEALNGNEFREIEAFYIIYSLRNSTDLLDISQAMTPRISKSALTVMCSQQFLQLTIDQMCFILQSNFLTVNTECEILFCALHWLDVDWPSRSSHLPDVFKCIRFTFLSPKLLSQLINSGYANIGRFRRVLAAFFKWPPSRQLIEDGIFYSSIVISLNCNRSSLEQFADVRKQLLIPRRWMQDVRCSYHRPVTRQCPNMYYITYSEFVQYSRQLRETMDNYEVFIDHPEEIKGKPKDRALSDSRQCEPSTSNYIICDQLFCRASAENEQKFISLSKYFTPSKFWDLMF</sequence>
<keyword evidence="2" id="KW-1185">Reference proteome</keyword>
<evidence type="ECO:0000259" key="1">
    <source>
        <dbReference type="PROSITE" id="PS50097"/>
    </source>
</evidence>